<feature type="domain" description="Orotidine 5'-phosphate decarboxylase" evidence="3">
    <location>
        <begin position="6"/>
        <end position="206"/>
    </location>
</feature>
<evidence type="ECO:0000256" key="1">
    <source>
        <dbReference type="ARBA" id="ARBA00023239"/>
    </source>
</evidence>
<name>A0A2G6E2V3_9BACT</name>
<evidence type="ECO:0000313" key="4">
    <source>
        <dbReference type="EMBL" id="PID56068.1"/>
    </source>
</evidence>
<dbReference type="EMBL" id="PDPS01000039">
    <property type="protein sequence ID" value="PID56068.1"/>
    <property type="molecule type" value="Genomic_DNA"/>
</dbReference>
<sequence>MNSRPLFQIALDVADIDEALRIAEDVREFADVIEVGTVLLKKEGVRSIERIKTDYPDKLVFADTKTVDFGQLEAQIVFQAGADIMSVCGVATDETILEALEEACAHRKKVLVDLIGLGDSYRQAKRLSFLGPDYLSVHSGTDRHTSSDELFEKVEVISQISPIPLMVSGGILLDDVTYLMMFHPAIIVVGSSIIHSPRRRETAERFWRSINTLPFLPSDYEDDMSKE</sequence>
<dbReference type="PANTHER" id="PTHR35039">
    <property type="entry name" value="3-KETO-L-GULONATE-6-PHOSPHATE DECARBOXYLASE SGBH-RELATED"/>
    <property type="match status" value="1"/>
</dbReference>
<dbReference type="SUPFAM" id="SSF51366">
    <property type="entry name" value="Ribulose-phoshate binding barrel"/>
    <property type="match status" value="1"/>
</dbReference>
<dbReference type="GO" id="GO:0019854">
    <property type="term" value="P:L-ascorbic acid catabolic process"/>
    <property type="evidence" value="ECO:0007669"/>
    <property type="project" value="TreeGrafter"/>
</dbReference>
<dbReference type="Gene3D" id="3.20.20.70">
    <property type="entry name" value="Aldolase class I"/>
    <property type="match status" value="1"/>
</dbReference>
<proteinExistence type="predicted"/>
<accession>A0A2G6E2V3</accession>
<organism evidence="4 5">
    <name type="scientific">candidate division KSB3 bacterium</name>
    <dbReference type="NCBI Taxonomy" id="2044937"/>
    <lineage>
        <taxon>Bacteria</taxon>
        <taxon>candidate division KSB3</taxon>
    </lineage>
</organism>
<dbReference type="InterPro" id="IPR013785">
    <property type="entry name" value="Aldolase_TIM"/>
</dbReference>
<dbReference type="GO" id="GO:0033982">
    <property type="term" value="F:3-dehydro-L-gulonate-6-phosphate decarboxylase activity"/>
    <property type="evidence" value="ECO:0007669"/>
    <property type="project" value="TreeGrafter"/>
</dbReference>
<evidence type="ECO:0000256" key="2">
    <source>
        <dbReference type="ARBA" id="ARBA00023277"/>
    </source>
</evidence>
<dbReference type="FunFam" id="3.20.20.70:FF:000022">
    <property type="entry name" value="3-keto-L-gulonate-6-phosphate decarboxylase UlaD"/>
    <property type="match status" value="1"/>
</dbReference>
<dbReference type="InterPro" id="IPR001754">
    <property type="entry name" value="OMPdeCOase_dom"/>
</dbReference>
<dbReference type="PANTHER" id="PTHR35039:SF3">
    <property type="entry name" value="3-KETO-L-GULONATE-6-PHOSPHATE DECARBOXYLASE SGBH-RELATED"/>
    <property type="match status" value="1"/>
</dbReference>
<comment type="caution">
    <text evidence="4">The sequence shown here is derived from an EMBL/GenBank/DDBJ whole genome shotgun (WGS) entry which is preliminary data.</text>
</comment>
<reference evidence="4 5" key="1">
    <citation type="submission" date="2017-10" db="EMBL/GenBank/DDBJ databases">
        <title>Novel microbial diversity and functional potential in the marine mammal oral microbiome.</title>
        <authorList>
            <person name="Dudek N.K."/>
            <person name="Sun C.L."/>
            <person name="Burstein D."/>
            <person name="Kantor R.S."/>
            <person name="Aliaga Goltsman D.S."/>
            <person name="Bik E.M."/>
            <person name="Thomas B.C."/>
            <person name="Banfield J.F."/>
            <person name="Relman D.A."/>
        </authorList>
    </citation>
    <scope>NUCLEOTIDE SEQUENCE [LARGE SCALE GENOMIC DNA]</scope>
    <source>
        <strain evidence="4">DOLZORAL124_49_17</strain>
    </source>
</reference>
<dbReference type="InterPro" id="IPR011060">
    <property type="entry name" value="RibuloseP-bd_barrel"/>
</dbReference>
<dbReference type="GO" id="GO:0004590">
    <property type="term" value="F:orotidine-5'-phosphate decarboxylase activity"/>
    <property type="evidence" value="ECO:0007669"/>
    <property type="project" value="InterPro"/>
</dbReference>
<protein>
    <submittedName>
        <fullName evidence="4">3-hexulose-6-phosphate synthase</fullName>
    </submittedName>
</protein>
<dbReference type="Pfam" id="PF00215">
    <property type="entry name" value="OMPdecase"/>
    <property type="match status" value="1"/>
</dbReference>
<evidence type="ECO:0000313" key="5">
    <source>
        <dbReference type="Proteomes" id="UP000229740"/>
    </source>
</evidence>
<gene>
    <name evidence="4" type="ORF">CSB45_13305</name>
</gene>
<dbReference type="Proteomes" id="UP000229740">
    <property type="component" value="Unassembled WGS sequence"/>
</dbReference>
<dbReference type="AlphaFoldDB" id="A0A2G6E2V3"/>
<dbReference type="SMART" id="SM00934">
    <property type="entry name" value="OMPdecase"/>
    <property type="match status" value="1"/>
</dbReference>
<dbReference type="GO" id="GO:0006207">
    <property type="term" value="P:'de novo' pyrimidine nucleobase biosynthetic process"/>
    <property type="evidence" value="ECO:0007669"/>
    <property type="project" value="InterPro"/>
</dbReference>
<evidence type="ECO:0000259" key="3">
    <source>
        <dbReference type="SMART" id="SM00934"/>
    </source>
</evidence>
<keyword evidence="2" id="KW-0119">Carbohydrate metabolism</keyword>
<keyword evidence="1" id="KW-0456">Lyase</keyword>